<evidence type="ECO:0000313" key="2">
    <source>
        <dbReference type="EMBL" id="KKM27878.1"/>
    </source>
</evidence>
<feature type="region of interest" description="Disordered" evidence="1">
    <location>
        <begin position="1"/>
        <end position="47"/>
    </location>
</feature>
<accession>A0A0F9L103</accession>
<gene>
    <name evidence="2" type="ORF">LCGC14_1570330</name>
</gene>
<dbReference type="AlphaFoldDB" id="A0A0F9L103"/>
<comment type="caution">
    <text evidence="2">The sequence shown here is derived from an EMBL/GenBank/DDBJ whole genome shotgun (WGS) entry which is preliminary data.</text>
</comment>
<organism evidence="2">
    <name type="scientific">marine sediment metagenome</name>
    <dbReference type="NCBI Taxonomy" id="412755"/>
    <lineage>
        <taxon>unclassified sequences</taxon>
        <taxon>metagenomes</taxon>
        <taxon>ecological metagenomes</taxon>
    </lineage>
</organism>
<proteinExistence type="predicted"/>
<reference evidence="2" key="1">
    <citation type="journal article" date="2015" name="Nature">
        <title>Complex archaea that bridge the gap between prokaryotes and eukaryotes.</title>
        <authorList>
            <person name="Spang A."/>
            <person name="Saw J.H."/>
            <person name="Jorgensen S.L."/>
            <person name="Zaremba-Niedzwiedzka K."/>
            <person name="Martijn J."/>
            <person name="Lind A.E."/>
            <person name="van Eijk R."/>
            <person name="Schleper C."/>
            <person name="Guy L."/>
            <person name="Ettema T.J."/>
        </authorList>
    </citation>
    <scope>NUCLEOTIDE SEQUENCE</scope>
</reference>
<protein>
    <submittedName>
        <fullName evidence="2">Uncharacterized protein</fullName>
    </submittedName>
</protein>
<name>A0A0F9L103_9ZZZZ</name>
<dbReference type="EMBL" id="LAZR01012240">
    <property type="protein sequence ID" value="KKM27878.1"/>
    <property type="molecule type" value="Genomic_DNA"/>
</dbReference>
<sequence>MGMLPASPSIEEAVNPGKPVVQNPAPTPQRVGDSGVIPGSHESDKRK</sequence>
<evidence type="ECO:0000256" key="1">
    <source>
        <dbReference type="SAM" id="MobiDB-lite"/>
    </source>
</evidence>